<dbReference type="Proteomes" id="UP000694386">
    <property type="component" value="Unplaced"/>
</dbReference>
<protein>
    <submittedName>
        <fullName evidence="1">Uncharacterized protein</fullName>
    </submittedName>
</protein>
<sequence length="92" mass="10712">MWFVTLGFQILFRNLHKTNKTTLLCSDSIIRDSFLNLSCEHKEERRDYRWRSQAEPLASERFTVINHRCVPAAGAGRLHKYLRLHTAPATGL</sequence>
<accession>A0A8C2MPS7</accession>
<organism evidence="1 2">
    <name type="scientific">Cricetulus griseus</name>
    <name type="common">Chinese hamster</name>
    <name type="synonym">Cricetulus barabensis griseus</name>
    <dbReference type="NCBI Taxonomy" id="10029"/>
    <lineage>
        <taxon>Eukaryota</taxon>
        <taxon>Metazoa</taxon>
        <taxon>Chordata</taxon>
        <taxon>Craniata</taxon>
        <taxon>Vertebrata</taxon>
        <taxon>Euteleostomi</taxon>
        <taxon>Mammalia</taxon>
        <taxon>Eutheria</taxon>
        <taxon>Euarchontoglires</taxon>
        <taxon>Glires</taxon>
        <taxon>Rodentia</taxon>
        <taxon>Myomorpha</taxon>
        <taxon>Muroidea</taxon>
        <taxon>Cricetidae</taxon>
        <taxon>Cricetinae</taxon>
        <taxon>Cricetulus</taxon>
    </lineage>
</organism>
<dbReference type="AlphaFoldDB" id="A0A8C2MPS7"/>
<reference evidence="1" key="1">
    <citation type="submission" date="2025-08" db="UniProtKB">
        <authorList>
            <consortium name="Ensembl"/>
        </authorList>
    </citation>
    <scope>IDENTIFICATION</scope>
</reference>
<evidence type="ECO:0000313" key="2">
    <source>
        <dbReference type="Proteomes" id="UP000694386"/>
    </source>
</evidence>
<dbReference type="Ensembl" id="ENSCGRT00001026095.1">
    <property type="protein sequence ID" value="ENSCGRP00001021851.1"/>
    <property type="gene ID" value="ENSCGRG00001020576.1"/>
</dbReference>
<name>A0A8C2MPS7_CRIGR</name>
<reference evidence="1" key="2">
    <citation type="submission" date="2025-09" db="UniProtKB">
        <authorList>
            <consortium name="Ensembl"/>
        </authorList>
    </citation>
    <scope>IDENTIFICATION</scope>
</reference>
<evidence type="ECO:0000313" key="1">
    <source>
        <dbReference type="Ensembl" id="ENSCGRP00001021851.1"/>
    </source>
</evidence>
<proteinExistence type="predicted"/>